<dbReference type="InterPro" id="IPR012116">
    <property type="entry name" value="Gly_reductase_pC_asu"/>
</dbReference>
<organism evidence="2">
    <name type="scientific">Treponema denticola H-22</name>
    <dbReference type="NCBI Taxonomy" id="999432"/>
    <lineage>
        <taxon>Bacteria</taxon>
        <taxon>Pseudomonadati</taxon>
        <taxon>Spirochaetota</taxon>
        <taxon>Spirochaetia</taxon>
        <taxon>Spirochaetales</taxon>
        <taxon>Treponemataceae</taxon>
        <taxon>Treponema</taxon>
    </lineage>
</organism>
<protein>
    <recommendedName>
        <fullName evidence="3">Glycine reductase</fullName>
    </recommendedName>
</protein>
<dbReference type="NCBIfam" id="NF040747">
    <property type="entry name" value="reduct_C_alpha"/>
    <property type="match status" value="1"/>
</dbReference>
<feature type="active site" evidence="1">
    <location>
        <position position="359"/>
    </location>
</feature>
<accession>A0A0E2E421</accession>
<evidence type="ECO:0000313" key="2">
    <source>
        <dbReference type="EMBL" id="EMB33297.1"/>
    </source>
</evidence>
<dbReference type="GO" id="GO:0006633">
    <property type="term" value="P:fatty acid biosynthetic process"/>
    <property type="evidence" value="ECO:0007669"/>
    <property type="project" value="InterPro"/>
</dbReference>
<dbReference type="PATRIC" id="fig|999432.5.peg.1720"/>
<dbReference type="PIRSF" id="PIRSF036593">
    <property type="entry name" value="GrdD"/>
    <property type="match status" value="1"/>
</dbReference>
<name>A0A0E2E421_TREDN</name>
<dbReference type="HOGENOM" id="CLU_711151_0_0_12"/>
<proteinExistence type="predicted"/>
<dbReference type="EMBL" id="AGDV01000012">
    <property type="protein sequence ID" value="EMB33297.1"/>
    <property type="molecule type" value="Genomic_DNA"/>
</dbReference>
<gene>
    <name evidence="2" type="ORF">HMPREF9726_01658</name>
</gene>
<dbReference type="Proteomes" id="UP000011705">
    <property type="component" value="Chromosome"/>
</dbReference>
<dbReference type="Gene3D" id="3.40.718.10">
    <property type="entry name" value="Isopropylmalate Dehydrogenase"/>
    <property type="match status" value="1"/>
</dbReference>
<dbReference type="SUPFAM" id="SSF53659">
    <property type="entry name" value="Isocitrate/Isopropylmalate dehydrogenase-like"/>
    <property type="match status" value="1"/>
</dbReference>
<dbReference type="RefSeq" id="WP_002684829.1">
    <property type="nucleotide sequence ID" value="NZ_CM001795.1"/>
</dbReference>
<dbReference type="Pfam" id="PF02504">
    <property type="entry name" value="FA_synthesis"/>
    <property type="match status" value="1"/>
</dbReference>
<evidence type="ECO:0008006" key="3">
    <source>
        <dbReference type="Google" id="ProtNLM"/>
    </source>
</evidence>
<dbReference type="AlphaFoldDB" id="A0A0E2E421"/>
<sequence>MADKKQIADLFLGLAEGLEGGSFAGRFPVGLTIPGSEHGEAELVYAAELAAKRNPDLDVILIGGPEARGLKHFPAATLEDAHKEMERLFKEGTIKACVTMHYNFPLGVSTVGKVVTPGKGREMILATTTGTTDANRYKAMLLNAIGGIAVAKASGIAEPTVGLLNIDGIAVIEKALNKMKEKGYKVNYTESNRADGGVRMRGNDLLQGTPDVMVCDTLTGNLLIKLFSSFVTGGSYEGSGFGYGPCIGTGYDDVVGIISRASGAPAIANALKFVADCAKNNVHGIYAEELKAAKKAGLNELLEDMPGAKPVAATAAEEVKAPPKKTVDAGIPGIDVIEIEDACKALWKEGIYAETGMGCTGPVIMVSEEDLPKARDVLHKADYI</sequence>
<comment type="caution">
    <text evidence="2">The sequence shown here is derived from an EMBL/GenBank/DDBJ whole genome shotgun (WGS) entry which is preliminary data.</text>
</comment>
<evidence type="ECO:0000256" key="1">
    <source>
        <dbReference type="PIRSR" id="PIRSR036593-50"/>
    </source>
</evidence>
<dbReference type="InterPro" id="IPR003664">
    <property type="entry name" value="FA_synthesis"/>
</dbReference>
<dbReference type="GO" id="GO:0016747">
    <property type="term" value="F:acyltransferase activity, transferring groups other than amino-acyl groups"/>
    <property type="evidence" value="ECO:0007669"/>
    <property type="project" value="InterPro"/>
</dbReference>
<reference evidence="2" key="1">
    <citation type="submission" date="2012-01" db="EMBL/GenBank/DDBJ databases">
        <title>The Genome Sequence of Treponema denticola H-22.</title>
        <authorList>
            <consortium name="The Broad Institute Genome Sequencing Platform"/>
            <person name="Earl A."/>
            <person name="Ward D."/>
            <person name="Feldgarden M."/>
            <person name="Gevers D."/>
            <person name="Blanton J.M."/>
            <person name="Fenno C.J."/>
            <person name="Baranova O.V."/>
            <person name="Mathney J."/>
            <person name="Dewhirst F.E."/>
            <person name="Izard J."/>
            <person name="Young S.K."/>
            <person name="Zeng Q."/>
            <person name="Gargeya S."/>
            <person name="Fitzgerald M."/>
            <person name="Haas B."/>
            <person name="Abouelleil A."/>
            <person name="Alvarado L."/>
            <person name="Arachchi H.M."/>
            <person name="Berlin A."/>
            <person name="Chapman S.B."/>
            <person name="Gearin G."/>
            <person name="Goldberg J."/>
            <person name="Griggs A."/>
            <person name="Gujja S."/>
            <person name="Hansen M."/>
            <person name="Heiman D."/>
            <person name="Howarth C."/>
            <person name="Larimer J."/>
            <person name="Lui A."/>
            <person name="MacDonald P.J.P."/>
            <person name="McCowen C."/>
            <person name="Montmayeur A."/>
            <person name="Murphy C."/>
            <person name="Neiman D."/>
            <person name="Pearson M."/>
            <person name="Priest M."/>
            <person name="Roberts A."/>
            <person name="Saif S."/>
            <person name="Shea T."/>
            <person name="Sisk P."/>
            <person name="Stolte C."/>
            <person name="Sykes S."/>
            <person name="Wortman J."/>
            <person name="Nusbaum C."/>
            <person name="Birren B."/>
        </authorList>
    </citation>
    <scope>NUCLEOTIDE SEQUENCE [LARGE SCALE GENOMIC DNA]</scope>
    <source>
        <strain evidence="2">H-22</strain>
    </source>
</reference>